<gene>
    <name evidence="4" type="primary">LOC108664985</name>
</gene>
<feature type="region of interest" description="Disordered" evidence="1">
    <location>
        <begin position="42"/>
        <end position="80"/>
    </location>
</feature>
<dbReference type="AlphaFoldDB" id="A0A8B7N1T6"/>
<evidence type="ECO:0000256" key="1">
    <source>
        <dbReference type="SAM" id="MobiDB-lite"/>
    </source>
</evidence>
<dbReference type="Proteomes" id="UP000694843">
    <property type="component" value="Unplaced"/>
</dbReference>
<name>A0A8B7N1T6_HYAAZ</name>
<keyword evidence="2" id="KW-1133">Transmembrane helix</keyword>
<feature type="compositionally biased region" description="Polar residues" evidence="1">
    <location>
        <begin position="334"/>
        <end position="356"/>
    </location>
</feature>
<dbReference type="GeneID" id="108664985"/>
<dbReference type="RefSeq" id="XP_018007184.1">
    <property type="nucleotide sequence ID" value="XM_018151695.2"/>
</dbReference>
<keyword evidence="2" id="KW-0812">Transmembrane</keyword>
<evidence type="ECO:0000313" key="3">
    <source>
        <dbReference type="Proteomes" id="UP000694843"/>
    </source>
</evidence>
<feature type="compositionally biased region" description="Polar residues" evidence="1">
    <location>
        <begin position="44"/>
        <end position="53"/>
    </location>
</feature>
<sequence>MPVNALQLPSPLITTLKIFQTLDERLALRMLTKLFVTNPDEVSCQKSGEQSVDTTTASTTETSPKNIMPESSTEAAVSSAGKYGTLATEESFTGSTSSELEAVPYSHQHASRIRHRSQVRLVTVLTQGRGAPIIGAKVEAVISGPKNFTAVIALLDTGVAADTVAEDGAYSGFLTGVPGDGHYTISVRARSSPNSARILPAARPHRFWEPNTANGSPETSVGKFDVLVECPPGDAWSPEDVSLIIVDSGNASLTHIEKLKRVMSASDESATQYRGNITILKPSKLIAPTDCQIVATTQIQGRQSRTFLKTPASSALLLPQVDSPRSLFNVDATSSFPRTTSPLPTTDVPSAVQTPNDVPPTEENAGKTDLRIIIGTGDFKIEKPVERVEVVEYSARDLTPPGRVTDLRVTQVFYRSHSGDPAVSLQWTCPGDDLFSGTAAELELRYHRRQSTLRREFLRTTRVREGEHVQPGALTPLPANSVQNLTVILKDASLLEMTDDQMLYFGLRALDENRNYGHVSNLAVAHFSIAVMKQEFQASSNKLTLPLMSVMLVLFLVILLLVAYVKIKNHLNKRKQNNLQDISFDLNSEYYTKFGSQPRNKNGHAKFGPRLSSLRGSQTLNRTRDRANAKETTNY</sequence>
<protein>
    <submittedName>
        <fullName evidence="4">Uncharacterized protein LOC108664985 isoform X1</fullName>
    </submittedName>
</protein>
<feature type="region of interest" description="Disordered" evidence="1">
    <location>
        <begin position="334"/>
        <end position="365"/>
    </location>
</feature>
<dbReference type="OrthoDB" id="687730at2759"/>
<proteinExistence type="predicted"/>
<feature type="compositionally biased region" description="Low complexity" evidence="1">
    <location>
        <begin position="54"/>
        <end position="63"/>
    </location>
</feature>
<feature type="transmembrane region" description="Helical" evidence="2">
    <location>
        <begin position="543"/>
        <end position="565"/>
    </location>
</feature>
<evidence type="ECO:0000256" key="2">
    <source>
        <dbReference type="SAM" id="Phobius"/>
    </source>
</evidence>
<reference evidence="4" key="1">
    <citation type="submission" date="2025-08" db="UniProtKB">
        <authorList>
            <consortium name="RefSeq"/>
        </authorList>
    </citation>
    <scope>IDENTIFICATION</scope>
    <source>
        <tissue evidence="4">Whole organism</tissue>
    </source>
</reference>
<dbReference type="KEGG" id="hazt:108664985"/>
<keyword evidence="2" id="KW-0472">Membrane</keyword>
<accession>A0A8B7N1T6</accession>
<feature type="region of interest" description="Disordered" evidence="1">
    <location>
        <begin position="595"/>
        <end position="635"/>
    </location>
</feature>
<evidence type="ECO:0000313" key="4">
    <source>
        <dbReference type="RefSeq" id="XP_018007184.1"/>
    </source>
</evidence>
<keyword evidence="3" id="KW-1185">Reference proteome</keyword>
<organism evidence="3 4">
    <name type="scientific">Hyalella azteca</name>
    <name type="common">Amphipod</name>
    <dbReference type="NCBI Taxonomy" id="294128"/>
    <lineage>
        <taxon>Eukaryota</taxon>
        <taxon>Metazoa</taxon>
        <taxon>Ecdysozoa</taxon>
        <taxon>Arthropoda</taxon>
        <taxon>Crustacea</taxon>
        <taxon>Multicrustacea</taxon>
        <taxon>Malacostraca</taxon>
        <taxon>Eumalacostraca</taxon>
        <taxon>Peracarida</taxon>
        <taxon>Amphipoda</taxon>
        <taxon>Senticaudata</taxon>
        <taxon>Talitrida</taxon>
        <taxon>Talitroidea</taxon>
        <taxon>Hyalellidae</taxon>
        <taxon>Hyalella</taxon>
    </lineage>
</organism>